<dbReference type="InterPro" id="IPR001611">
    <property type="entry name" value="Leu-rich_rpt"/>
</dbReference>
<keyword evidence="5" id="KW-0677">Repeat</keyword>
<feature type="transmembrane region" description="Helical" evidence="10">
    <location>
        <begin position="347"/>
        <end position="371"/>
    </location>
</feature>
<evidence type="ECO:0000256" key="2">
    <source>
        <dbReference type="ARBA" id="ARBA00012513"/>
    </source>
</evidence>
<dbReference type="PROSITE" id="PS50011">
    <property type="entry name" value="PROTEIN_KINASE_DOM"/>
    <property type="match status" value="2"/>
</dbReference>
<dbReference type="Gene3D" id="3.80.10.10">
    <property type="entry name" value="Ribonuclease Inhibitor"/>
    <property type="match status" value="1"/>
</dbReference>
<dbReference type="SUPFAM" id="SSF52058">
    <property type="entry name" value="L domain-like"/>
    <property type="match status" value="1"/>
</dbReference>
<evidence type="ECO:0000256" key="10">
    <source>
        <dbReference type="SAM" id="Phobius"/>
    </source>
</evidence>
<dbReference type="Pfam" id="PF07714">
    <property type="entry name" value="PK_Tyr_Ser-Thr"/>
    <property type="match status" value="2"/>
</dbReference>
<dbReference type="PANTHER" id="PTHR45631">
    <property type="entry name" value="OS07G0107800 PROTEIN-RELATED"/>
    <property type="match status" value="1"/>
</dbReference>
<gene>
    <name evidence="12" type="ORF">CSSPJE1EN1_LOCUS29339</name>
</gene>
<dbReference type="EMBL" id="CAXAQS010000956">
    <property type="protein sequence ID" value="CAK9253961.1"/>
    <property type="molecule type" value="Genomic_DNA"/>
</dbReference>
<dbReference type="SMART" id="SM00220">
    <property type="entry name" value="S_TKc"/>
    <property type="match status" value="2"/>
</dbReference>
<dbReference type="InterPro" id="IPR008271">
    <property type="entry name" value="Ser/Thr_kinase_AS"/>
</dbReference>
<comment type="subcellular location">
    <subcellularLocation>
        <location evidence="1">Membrane</location>
        <topology evidence="1">Single-pass membrane protein</topology>
    </subcellularLocation>
</comment>
<dbReference type="InterPro" id="IPR011009">
    <property type="entry name" value="Kinase-like_dom_sf"/>
</dbReference>
<comment type="catalytic activity">
    <reaction evidence="8">
        <text>L-threonyl-[protein] + ATP = O-phospho-L-threonyl-[protein] + ADP + H(+)</text>
        <dbReference type="Rhea" id="RHEA:46608"/>
        <dbReference type="Rhea" id="RHEA-COMP:11060"/>
        <dbReference type="Rhea" id="RHEA-COMP:11605"/>
        <dbReference type="ChEBI" id="CHEBI:15378"/>
        <dbReference type="ChEBI" id="CHEBI:30013"/>
        <dbReference type="ChEBI" id="CHEBI:30616"/>
        <dbReference type="ChEBI" id="CHEBI:61977"/>
        <dbReference type="ChEBI" id="CHEBI:456216"/>
        <dbReference type="EC" id="2.7.11.1"/>
    </reaction>
</comment>
<evidence type="ECO:0000256" key="4">
    <source>
        <dbReference type="ARBA" id="ARBA00022692"/>
    </source>
</evidence>
<dbReference type="Gene3D" id="1.10.510.10">
    <property type="entry name" value="Transferase(Phosphotransferase) domain 1"/>
    <property type="match status" value="2"/>
</dbReference>
<accession>A0ABP0VJB3</accession>
<feature type="non-terminal residue" evidence="12">
    <location>
        <position position="1"/>
    </location>
</feature>
<dbReference type="EC" id="2.7.11.1" evidence="2"/>
<dbReference type="SUPFAM" id="SSF56112">
    <property type="entry name" value="Protein kinase-like (PK-like)"/>
    <property type="match status" value="2"/>
</dbReference>
<dbReference type="InterPro" id="IPR032675">
    <property type="entry name" value="LRR_dom_sf"/>
</dbReference>
<evidence type="ECO:0000256" key="1">
    <source>
        <dbReference type="ARBA" id="ARBA00004167"/>
    </source>
</evidence>
<evidence type="ECO:0000256" key="8">
    <source>
        <dbReference type="ARBA" id="ARBA00047899"/>
    </source>
</evidence>
<dbReference type="CDD" id="cd14066">
    <property type="entry name" value="STKc_IRAK"/>
    <property type="match status" value="2"/>
</dbReference>
<evidence type="ECO:0000256" key="7">
    <source>
        <dbReference type="ARBA" id="ARBA00023136"/>
    </source>
</evidence>
<evidence type="ECO:0000256" key="6">
    <source>
        <dbReference type="ARBA" id="ARBA00022989"/>
    </source>
</evidence>
<keyword evidence="3" id="KW-0433">Leucine-rich repeat</keyword>
<evidence type="ECO:0000313" key="12">
    <source>
        <dbReference type="EMBL" id="CAK9253961.1"/>
    </source>
</evidence>
<keyword evidence="6 10" id="KW-1133">Transmembrane helix</keyword>
<keyword evidence="13" id="KW-1185">Reference proteome</keyword>
<dbReference type="InterPro" id="IPR001245">
    <property type="entry name" value="Ser-Thr/Tyr_kinase_cat_dom"/>
</dbReference>
<protein>
    <recommendedName>
        <fullName evidence="2">non-specific serine/threonine protein kinase</fullName>
        <ecNumber evidence="2">2.7.11.1</ecNumber>
    </recommendedName>
</protein>
<evidence type="ECO:0000259" key="11">
    <source>
        <dbReference type="PROSITE" id="PS50011"/>
    </source>
</evidence>
<feature type="domain" description="Protein kinase" evidence="11">
    <location>
        <begin position="708"/>
        <end position="981"/>
    </location>
</feature>
<keyword evidence="7 10" id="KW-0472">Membrane</keyword>
<reference evidence="12" key="1">
    <citation type="submission" date="2024-02" db="EMBL/GenBank/DDBJ databases">
        <authorList>
            <consortium name="ELIXIR-Norway"/>
            <consortium name="Elixir Norway"/>
        </authorList>
    </citation>
    <scope>NUCLEOTIDE SEQUENCE</scope>
</reference>
<comment type="catalytic activity">
    <reaction evidence="9">
        <text>L-seryl-[protein] + ATP = O-phospho-L-seryl-[protein] + ADP + H(+)</text>
        <dbReference type="Rhea" id="RHEA:17989"/>
        <dbReference type="Rhea" id="RHEA-COMP:9863"/>
        <dbReference type="Rhea" id="RHEA-COMP:11604"/>
        <dbReference type="ChEBI" id="CHEBI:15378"/>
        <dbReference type="ChEBI" id="CHEBI:29999"/>
        <dbReference type="ChEBI" id="CHEBI:30616"/>
        <dbReference type="ChEBI" id="CHEBI:83421"/>
        <dbReference type="ChEBI" id="CHEBI:456216"/>
        <dbReference type="EC" id="2.7.11.1"/>
    </reaction>
</comment>
<dbReference type="InterPro" id="IPR000719">
    <property type="entry name" value="Prot_kinase_dom"/>
</dbReference>
<comment type="caution">
    <text evidence="12">The sequence shown here is derived from an EMBL/GenBank/DDBJ whole genome shotgun (WGS) entry which is preliminary data.</text>
</comment>
<dbReference type="PROSITE" id="PS00108">
    <property type="entry name" value="PROTEIN_KINASE_ST"/>
    <property type="match status" value="2"/>
</dbReference>
<evidence type="ECO:0000256" key="9">
    <source>
        <dbReference type="ARBA" id="ARBA00048679"/>
    </source>
</evidence>
<dbReference type="Pfam" id="PF00560">
    <property type="entry name" value="LRR_1"/>
    <property type="match status" value="1"/>
</dbReference>
<evidence type="ECO:0000256" key="3">
    <source>
        <dbReference type="ARBA" id="ARBA00022614"/>
    </source>
</evidence>
<dbReference type="Gene3D" id="3.30.200.20">
    <property type="entry name" value="Phosphorylase Kinase, domain 1"/>
    <property type="match status" value="2"/>
</dbReference>
<organism evidence="12 13">
    <name type="scientific">Sphagnum jensenii</name>
    <dbReference type="NCBI Taxonomy" id="128206"/>
    <lineage>
        <taxon>Eukaryota</taxon>
        <taxon>Viridiplantae</taxon>
        <taxon>Streptophyta</taxon>
        <taxon>Embryophyta</taxon>
        <taxon>Bryophyta</taxon>
        <taxon>Sphagnophytina</taxon>
        <taxon>Sphagnopsida</taxon>
        <taxon>Sphagnales</taxon>
        <taxon>Sphagnaceae</taxon>
        <taxon>Sphagnum</taxon>
    </lineage>
</organism>
<keyword evidence="4 10" id="KW-0812">Transmembrane</keyword>
<dbReference type="PANTHER" id="PTHR45631:SF68">
    <property type="entry name" value="REPEAT FAMILY PROTEIN, PUTATIVE, EXPRESSED-RELATED"/>
    <property type="match status" value="1"/>
</dbReference>
<sequence length="1016" mass="112835">IKLLLSSKDPQTISSSNCRKGIVHPFRRTTFHDCSEHPDDEFDRYWFPIQGSNSTFIQSTSPLQTLVASKIVGDEVIIPGEPPATVMDTALTSSGNITISFPDDYNYEYILSFYYAELNSTANASSRNFYLEVQGGSEGAVLLNPYYASTAAFTADIYLYQDIAYTPGADIVLYPDQTVSSPLGPIANALETWEMSTNSMATMTNNQDAIAIEEIKSSMNLIDWSGDPCVPVPYHWVTCSTDSNFVPSITAVNLSGYNLTGPISPSFGNLLSLTSLVLQNNSLSGTIPNWLADLPSLSELFAWNNNFSGPIPPTLLSKNSNWNFTYLPGNPFLQGPSSISNTKSTNIAIIIGPVLGGILALVIIIFLVLCIKRKSHTKGFTKTKERTLTGANPYSLAHITIATDNFKIQIGKGGFGPVYYGKLEDGQEVAVKVLDIKSSQGPSEFFNEVDVLSRVSHRNLVSLIGYCLEDDQQMLIYEYMHKGSLYDHLYANEQLDWTTRLHIALNASQGLEYLHLGCNPSIIHRDVKPSNILLPNDMKNAKVADFGLSKLTYGENITHITTHVKGTVGYLDPEYFTSQCLSVKSDVYSFGVVLLEIISGRKVINTMLPNEEDWNLCDWVRFNLQEGNINNILDPIVKASNPNLDSLWKVTEIAIQCVEPKAIDRPIMTEVVEELRAAITFQEGNTLPSNYSHSANPYSFTEVVIATNNFRIQIGKGGFGPVYYGKLEDGQEVAIKVLDVKSSQGPSEFFNEVDVLSRVSHRNLVLLIGYCLEDDQQMLIYEYMHKGSLYDHLYANEQLDWTTRLHIALNASQGLEYLHSGCNPIIIHRDVKTKNILLPSDIKNAKVADFGLSRLTYGENITHVTTNVKGTIGYLDPEYFTSECLSIKSDVYSFGVVLLEIISGRKAIDTMLPNEEDWNLCDWVRINLQEGNINKILDPILKASNPNLDALWKVAEIAIQCVEPKAIHRPIMTKVVEELRIAISLQEGNALPSNSSHNMACEIQDQSRSQMVLMSP</sequence>
<dbReference type="Pfam" id="PF12819">
    <property type="entry name" value="Malectin_like"/>
    <property type="match status" value="1"/>
</dbReference>
<name>A0ABP0VJB3_9BRYO</name>
<proteinExistence type="predicted"/>
<evidence type="ECO:0000313" key="13">
    <source>
        <dbReference type="Proteomes" id="UP001497444"/>
    </source>
</evidence>
<feature type="domain" description="Protein kinase" evidence="11">
    <location>
        <begin position="404"/>
        <end position="679"/>
    </location>
</feature>
<dbReference type="InterPro" id="IPR024788">
    <property type="entry name" value="Malectin-like_Carb-bd_dom"/>
</dbReference>
<dbReference type="Proteomes" id="UP001497444">
    <property type="component" value="Unassembled WGS sequence"/>
</dbReference>
<evidence type="ECO:0000256" key="5">
    <source>
        <dbReference type="ARBA" id="ARBA00022737"/>
    </source>
</evidence>